<reference evidence="7" key="1">
    <citation type="submission" date="2025-08" db="UniProtKB">
        <authorList>
            <consortium name="RefSeq"/>
        </authorList>
    </citation>
    <scope>IDENTIFICATION</scope>
    <source>
        <strain evidence="7">USDA-PBARC FA_bdor</strain>
        <tissue evidence="7">Whole organism</tissue>
    </source>
</reference>
<keyword evidence="2" id="KW-0963">Cytoplasm</keyword>
<keyword evidence="3" id="KW-0206">Cytoskeleton</keyword>
<proteinExistence type="predicted"/>
<feature type="region of interest" description="Disordered" evidence="4">
    <location>
        <begin position="473"/>
        <end position="633"/>
    </location>
</feature>
<dbReference type="Pfam" id="PF15309">
    <property type="entry name" value="ALMS_motif"/>
    <property type="match status" value="1"/>
</dbReference>
<feature type="compositionally biased region" description="Polar residues" evidence="4">
    <location>
        <begin position="523"/>
        <end position="533"/>
    </location>
</feature>
<feature type="compositionally biased region" description="Basic and acidic residues" evidence="4">
    <location>
        <begin position="769"/>
        <end position="812"/>
    </location>
</feature>
<feature type="region of interest" description="Disordered" evidence="4">
    <location>
        <begin position="1035"/>
        <end position="1079"/>
    </location>
</feature>
<feature type="region of interest" description="Disordered" evidence="4">
    <location>
        <begin position="764"/>
        <end position="857"/>
    </location>
</feature>
<keyword evidence="6" id="KW-1185">Reference proteome</keyword>
<feature type="compositionally biased region" description="Gly residues" evidence="4">
    <location>
        <begin position="1047"/>
        <end position="1058"/>
    </location>
</feature>
<feature type="compositionally biased region" description="Basic and acidic residues" evidence="4">
    <location>
        <begin position="346"/>
        <end position="361"/>
    </location>
</feature>
<dbReference type="RefSeq" id="XP_011302857.1">
    <property type="nucleotide sequence ID" value="XM_011304555.1"/>
</dbReference>
<feature type="region of interest" description="Disordered" evidence="4">
    <location>
        <begin position="960"/>
        <end position="981"/>
    </location>
</feature>
<evidence type="ECO:0000313" key="6">
    <source>
        <dbReference type="Proteomes" id="UP000694866"/>
    </source>
</evidence>
<dbReference type="InterPro" id="IPR029299">
    <property type="entry name" value="ALMS_motif"/>
</dbReference>
<feature type="domain" description="ALMS motif" evidence="5">
    <location>
        <begin position="1234"/>
        <end position="1352"/>
    </location>
</feature>
<feature type="region of interest" description="Disordered" evidence="4">
    <location>
        <begin position="342"/>
        <end position="376"/>
    </location>
</feature>
<evidence type="ECO:0000259" key="5">
    <source>
        <dbReference type="Pfam" id="PF15309"/>
    </source>
</evidence>
<feature type="region of interest" description="Disordered" evidence="4">
    <location>
        <begin position="916"/>
        <end position="943"/>
    </location>
</feature>
<comment type="subcellular location">
    <subcellularLocation>
        <location evidence="1">Cytoplasm</location>
        <location evidence="1">Cytoskeleton</location>
        <location evidence="1">Microtubule organizing center</location>
        <location evidence="1">Centrosome</location>
    </subcellularLocation>
</comment>
<sequence length="1366" mass="153488">MEYDSASSCEDRLLDLESSKRHRKRLGKRSLRLYPTDSCPPSKDSPSSSSQQPIPPRASVKIIERSLSSQVMEYYHKYSQSSNLDRYFSMPGSTFSTEAYKNYLKSTDSQKPWDHLHQKNPMNSDNASLIPDIPRERRRWVRPPLIGQPSGAPEILPTTYHDSLESTGATPEPEDKINPQQDSEIITEDRSNQRKESSSLETADREAKAASPTSSVTSHKPLEWDSGADVGYNALTRNKEKDRNMLCTIERMALARGLCSAALRLDPEGTTGSTADPGGTQNNSPSRSNRRQSKPDAHSTRIINDASESEGEIEITPIVKTNLPGIITGKVTGTQDITLKSLVPRKFSEDNGKDNEKETPKMADTPKTSQPGKYKSANERFAKARDLKDFQDSSMKKSASMNVLAMPLMAVSLKRSQSELNLRENEETKRTGQGPLNFASTSSIVTIVNKPLTCDKDIQTTFQETLRKESIGIQVSSIEDEEKSVDASKCQDNSPENSNDSNNSNNSNISKKSQKSKYSNTSETSHPLNSKSSPQEDDKPPLPKRISSLSQRPQSILKNSRSDSTQSKKDSRSDRNTSSETPSETDAGRASHSFEYFPGHVYQNVPGESTSHVSSVDTRHSHSTMPNTSSSLDEKLWGDSDSLLQDLERSLNILKSLVDANKCDKHVKKRLIHHVIKRLVSAKYTDDKISHDLEETVPWNPDNARNKVYRTEIIQALAKKQKPSNSTEESSEEWKPRKSSSFSNKPQDNSRVLKEMIQLVASSENSDLFEGRHTDRTDGMQDGRKARMGLRSEDRHRHLQREVPLDTEKSESSECFLPQQIPYKSNTDNKSGAGKTAQSSGNTTTQRRRGGDDKMDWRLPTTMSERRFELERCNYRAGATTRLIDYVEMEKKNQLVWISNEIDHLSNLKKLLEEPKRYSRSCKGSRKSGNEEKIDSDEYSERINDEWSSHGNLADRMEVGTRKKNSCTQTLGQGISKEEKESDIVDGMEGLMRESGGEVVSDCGGGITESSRGPSPSWSPRRNCLVHGNKRGVCKCQKPNSSSSDAGGMGLIRGTGGNGDRRPREKVGQGSNKVDTKKEAKNRLNDKCRSEFSVTEYQEEFVSRGKSHCRGCRCGGNVSGGERAPGKNNGEVRDRTRSRENRKSEECTCDENSRRDEGRELRSCRTCGTVYTSVDKKCQCNLSYVKPIAYELNFKEPRSPQGRRGSSSRGETTNSEGHSCKSDNCYCQPPQPQLKDYLTKNKPEFVDNVETRKRYMSELSQLRQLKKEKRMQFLAVASPGSLIASPKNVKATGKTQKKISDEEMKMRLRHRYLRLNEVRNKRRQKEKDEAAKRNHLMAKIFCKKLQQKVLRGDVDLSQSVSVISNL</sequence>
<dbReference type="KEGG" id="fas:105266413"/>
<feature type="compositionally biased region" description="Polar residues" evidence="4">
    <location>
        <begin position="547"/>
        <end position="565"/>
    </location>
</feature>
<feature type="compositionally biased region" description="Polar residues" evidence="4">
    <location>
        <begin position="606"/>
        <end position="616"/>
    </location>
</feature>
<feature type="compositionally biased region" description="Basic and acidic residues" evidence="4">
    <location>
        <begin position="187"/>
        <end position="208"/>
    </location>
</feature>
<evidence type="ECO:0000256" key="2">
    <source>
        <dbReference type="ARBA" id="ARBA00022490"/>
    </source>
</evidence>
<dbReference type="GO" id="GO:0005813">
    <property type="term" value="C:centrosome"/>
    <property type="evidence" value="ECO:0007669"/>
    <property type="project" value="UniProtKB-SubCell"/>
</dbReference>
<feature type="compositionally biased region" description="Low complexity" evidence="4">
    <location>
        <begin position="35"/>
        <end position="52"/>
    </location>
</feature>
<organism evidence="6 7">
    <name type="scientific">Fopius arisanus</name>
    <dbReference type="NCBI Taxonomy" id="64838"/>
    <lineage>
        <taxon>Eukaryota</taxon>
        <taxon>Metazoa</taxon>
        <taxon>Ecdysozoa</taxon>
        <taxon>Arthropoda</taxon>
        <taxon>Hexapoda</taxon>
        <taxon>Insecta</taxon>
        <taxon>Pterygota</taxon>
        <taxon>Neoptera</taxon>
        <taxon>Endopterygota</taxon>
        <taxon>Hymenoptera</taxon>
        <taxon>Apocrita</taxon>
        <taxon>Ichneumonoidea</taxon>
        <taxon>Braconidae</taxon>
        <taxon>Opiinae</taxon>
        <taxon>Fopius</taxon>
    </lineage>
</organism>
<accession>A0A9R1T546</accession>
<feature type="region of interest" description="Disordered" evidence="4">
    <location>
        <begin position="1195"/>
        <end position="1222"/>
    </location>
</feature>
<evidence type="ECO:0000313" key="7">
    <source>
        <dbReference type="RefSeq" id="XP_011302857.1"/>
    </source>
</evidence>
<dbReference type="OrthoDB" id="2448405at2759"/>
<evidence type="ECO:0000256" key="3">
    <source>
        <dbReference type="ARBA" id="ARBA00023212"/>
    </source>
</evidence>
<feature type="compositionally biased region" description="Polar residues" evidence="4">
    <location>
        <begin position="822"/>
        <end position="845"/>
    </location>
</feature>
<gene>
    <name evidence="7" type="primary">LOC105266413</name>
</gene>
<feature type="region of interest" description="Disordered" evidence="4">
    <location>
        <begin position="17"/>
        <end position="59"/>
    </location>
</feature>
<feature type="compositionally biased region" description="Basic residues" evidence="4">
    <location>
        <begin position="20"/>
        <end position="31"/>
    </location>
</feature>
<dbReference type="GeneID" id="105266413"/>
<name>A0A9R1T546_9HYME</name>
<evidence type="ECO:0000256" key="4">
    <source>
        <dbReference type="SAM" id="MobiDB-lite"/>
    </source>
</evidence>
<feature type="region of interest" description="Disordered" evidence="4">
    <location>
        <begin position="143"/>
        <end position="228"/>
    </location>
</feature>
<dbReference type="Proteomes" id="UP000694866">
    <property type="component" value="Unplaced"/>
</dbReference>
<feature type="compositionally biased region" description="Polar residues" evidence="4">
    <location>
        <begin position="739"/>
        <end position="750"/>
    </location>
</feature>
<evidence type="ECO:0000256" key="1">
    <source>
        <dbReference type="ARBA" id="ARBA00004300"/>
    </source>
</evidence>
<protein>
    <recommendedName>
        <fullName evidence="5">ALMS motif domain-containing protein</fullName>
    </recommendedName>
</protein>
<feature type="region of interest" description="Disordered" evidence="4">
    <location>
        <begin position="268"/>
        <end position="309"/>
    </location>
</feature>
<feature type="compositionally biased region" description="Basic and acidic residues" evidence="4">
    <location>
        <begin position="566"/>
        <end position="577"/>
    </location>
</feature>
<feature type="compositionally biased region" description="Low complexity" evidence="4">
    <location>
        <begin position="493"/>
        <end position="522"/>
    </location>
</feature>
<feature type="region of interest" description="Disordered" evidence="4">
    <location>
        <begin position="716"/>
        <end position="750"/>
    </location>
</feature>